<evidence type="ECO:0000313" key="4">
    <source>
        <dbReference type="Proteomes" id="UP000075538"/>
    </source>
</evidence>
<evidence type="ECO:0000313" key="3">
    <source>
        <dbReference type="EMBL" id="KXV73883.1"/>
    </source>
</evidence>
<dbReference type="PATRIC" id="fig|178901.15.peg.2806"/>
<gene>
    <name evidence="3" type="ORF">AD953_14300</name>
</gene>
<feature type="transmembrane region" description="Helical" evidence="1">
    <location>
        <begin position="36"/>
        <end position="62"/>
    </location>
</feature>
<comment type="caution">
    <text evidence="3">The sequence shown here is derived from an EMBL/GenBank/DDBJ whole genome shotgun (WGS) entry which is preliminary data.</text>
</comment>
<keyword evidence="1" id="KW-0472">Membrane</keyword>
<proteinExistence type="predicted"/>
<accession>A0A149V1V3</accession>
<keyword evidence="1" id="KW-1133">Transmembrane helix</keyword>
<keyword evidence="1" id="KW-0812">Transmembrane</keyword>
<feature type="chain" id="PRO_5007557068" evidence="2">
    <location>
        <begin position="21"/>
        <end position="114"/>
    </location>
</feature>
<keyword evidence="2" id="KW-0732">Signal</keyword>
<evidence type="ECO:0000256" key="2">
    <source>
        <dbReference type="SAM" id="SignalP"/>
    </source>
</evidence>
<reference evidence="3 4" key="1">
    <citation type="submission" date="2015-06" db="EMBL/GenBank/DDBJ databases">
        <title>Improved classification and identification of acetic acid bacteria using matrix-assisted laser desorption/ionization time-of-flight mass spectrometry; Gluconobacter nephelii and Gluconobacter uchimurae are later heterotypic synonyms of Gluconobacter japonicus and Gluconobacter oxydans, respectively.</title>
        <authorList>
            <person name="Li L."/>
            <person name="Cleenwerck I."/>
            <person name="De Vuyst L."/>
            <person name="Vandamme P."/>
        </authorList>
    </citation>
    <scope>NUCLEOTIDE SEQUENCE [LARGE SCALE GENOMIC DNA]</scope>
    <source>
        <strain evidence="3 4">LMG 1604</strain>
    </source>
</reference>
<protein>
    <submittedName>
        <fullName evidence="3">Uncharacterized protein</fullName>
    </submittedName>
</protein>
<dbReference type="AlphaFoldDB" id="A0A149V1V3"/>
<organism evidence="3 4">
    <name type="scientific">Acetobacter malorum</name>
    <dbReference type="NCBI Taxonomy" id="178901"/>
    <lineage>
        <taxon>Bacteria</taxon>
        <taxon>Pseudomonadati</taxon>
        <taxon>Pseudomonadota</taxon>
        <taxon>Alphaproteobacteria</taxon>
        <taxon>Acetobacterales</taxon>
        <taxon>Acetobacteraceae</taxon>
        <taxon>Acetobacter</taxon>
    </lineage>
</organism>
<dbReference type="Proteomes" id="UP000075538">
    <property type="component" value="Unassembled WGS sequence"/>
</dbReference>
<dbReference type="EMBL" id="LHZZ01000637">
    <property type="protein sequence ID" value="KXV73883.1"/>
    <property type="molecule type" value="Genomic_DNA"/>
</dbReference>
<name>A0A149V1V3_9PROT</name>
<evidence type="ECO:0000256" key="1">
    <source>
        <dbReference type="SAM" id="Phobius"/>
    </source>
</evidence>
<feature type="signal peptide" evidence="2">
    <location>
        <begin position="1"/>
        <end position="20"/>
    </location>
</feature>
<sequence length="114" mass="12267">MFACNLLMFVVFVFAYSVHAVTFGADPTKWDGPTVASLVLTAAALVMAGLTLMVGIVAIWGYSTLKAEAEKIAERVALEAIEARQKQDILNKISLPNTDGEDISSGYNREERGG</sequence>